<organism evidence="1 2">
    <name type="scientific">Puccinia sorghi</name>
    <dbReference type="NCBI Taxonomy" id="27349"/>
    <lineage>
        <taxon>Eukaryota</taxon>
        <taxon>Fungi</taxon>
        <taxon>Dikarya</taxon>
        <taxon>Basidiomycota</taxon>
        <taxon>Pucciniomycotina</taxon>
        <taxon>Pucciniomycetes</taxon>
        <taxon>Pucciniales</taxon>
        <taxon>Pucciniaceae</taxon>
        <taxon>Puccinia</taxon>
    </lineage>
</organism>
<reference evidence="1 2" key="1">
    <citation type="submission" date="2015-08" db="EMBL/GenBank/DDBJ databases">
        <title>Next Generation Sequencing and Analysis of the Genome of Puccinia sorghi L Schw, the Causal Agent of Maize Common Rust.</title>
        <authorList>
            <person name="Rochi L."/>
            <person name="Burguener G."/>
            <person name="Darino M."/>
            <person name="Turjanski A."/>
            <person name="Kreff E."/>
            <person name="Dieguez M.J."/>
            <person name="Sacco F."/>
        </authorList>
    </citation>
    <scope>NUCLEOTIDE SEQUENCE [LARGE SCALE GENOMIC DNA]</scope>
    <source>
        <strain evidence="1 2">RO10H11247</strain>
    </source>
</reference>
<accession>A0A0L6UF30</accession>
<protein>
    <submittedName>
        <fullName evidence="1">Uncharacterized protein</fullName>
    </submittedName>
</protein>
<gene>
    <name evidence="1" type="ORF">VP01_7320g1</name>
</gene>
<dbReference type="VEuPathDB" id="FungiDB:VP01_7320g1"/>
<dbReference type="AlphaFoldDB" id="A0A0L6UF30"/>
<sequence length="101" mass="11051">LPVEACLFRLTKAKVNPLSLAKALKILSFVYFGPPQLSGCTMSSAAATFSHNNHDHVSTGISPFNTNYGFNLSYSRVPSPEKCLPAVEEHLNKLSEVKEEL</sequence>
<dbReference type="EMBL" id="LAVV01012740">
    <property type="protein sequence ID" value="KNZ46370.1"/>
    <property type="molecule type" value="Genomic_DNA"/>
</dbReference>
<evidence type="ECO:0000313" key="1">
    <source>
        <dbReference type="EMBL" id="KNZ46370.1"/>
    </source>
</evidence>
<proteinExistence type="predicted"/>
<name>A0A0L6UF30_9BASI</name>
<keyword evidence="2" id="KW-1185">Reference proteome</keyword>
<comment type="caution">
    <text evidence="1">The sequence shown here is derived from an EMBL/GenBank/DDBJ whole genome shotgun (WGS) entry which is preliminary data.</text>
</comment>
<evidence type="ECO:0000313" key="2">
    <source>
        <dbReference type="Proteomes" id="UP000037035"/>
    </source>
</evidence>
<feature type="non-terminal residue" evidence="1">
    <location>
        <position position="1"/>
    </location>
</feature>
<dbReference type="Proteomes" id="UP000037035">
    <property type="component" value="Unassembled WGS sequence"/>
</dbReference>
<dbReference type="OrthoDB" id="2517677at2759"/>